<gene>
    <name evidence="3" type="ORF">HYY20_07850</name>
</gene>
<dbReference type="PANTHER" id="PTHR44154:SF1">
    <property type="entry name" value="QUINONE OXIDOREDUCTASE"/>
    <property type="match status" value="1"/>
</dbReference>
<dbReference type="SUPFAM" id="SSF50129">
    <property type="entry name" value="GroES-like"/>
    <property type="match status" value="1"/>
</dbReference>
<dbReference type="GO" id="GO:0016491">
    <property type="term" value="F:oxidoreductase activity"/>
    <property type="evidence" value="ECO:0007669"/>
    <property type="project" value="InterPro"/>
</dbReference>
<dbReference type="Pfam" id="PF00107">
    <property type="entry name" value="ADH_zinc_N"/>
    <property type="match status" value="1"/>
</dbReference>
<feature type="domain" description="Enoyl reductase (ER)" evidence="2">
    <location>
        <begin position="10"/>
        <end position="340"/>
    </location>
</feature>
<dbReference type="InterPro" id="IPR051603">
    <property type="entry name" value="Zinc-ADH_QOR/CCCR"/>
</dbReference>
<accession>A0A932FYT1</accession>
<dbReference type="AlphaFoldDB" id="A0A932FYT1"/>
<protein>
    <submittedName>
        <fullName evidence="3">Zinc-binding dehydrogenase</fullName>
    </submittedName>
</protein>
<dbReference type="PANTHER" id="PTHR44154">
    <property type="entry name" value="QUINONE OXIDOREDUCTASE"/>
    <property type="match status" value="1"/>
</dbReference>
<dbReference type="InterPro" id="IPR013154">
    <property type="entry name" value="ADH-like_N"/>
</dbReference>
<evidence type="ECO:0000313" key="4">
    <source>
        <dbReference type="Proteomes" id="UP000769766"/>
    </source>
</evidence>
<organism evidence="3 4">
    <name type="scientific">Tectimicrobiota bacterium</name>
    <dbReference type="NCBI Taxonomy" id="2528274"/>
    <lineage>
        <taxon>Bacteria</taxon>
        <taxon>Pseudomonadati</taxon>
        <taxon>Nitrospinota/Tectimicrobiota group</taxon>
        <taxon>Candidatus Tectimicrobiota</taxon>
    </lineage>
</organism>
<sequence>MKAVVFHEHGGLEVLQYEEVPTPPISPTEALVKVRACALNHLDIWVRQGMPKVTIPLPHILGSDIAGEVAQVGAMVKGFQAGDRVLVAPGISCRNCESCSSGWDSLCDEYAILGYQVDGGYAEYVKVPAENLFHISERWSWEEWAAVPLVFLTAWHMLFTRAGLRPGETVLIHAAGSGVGTAAIQLAKLAGARVITTAGSDEKLAQARQLGADEGINYTQEEFPKAVRQLTHNQGVEVVFEHIGQEVFEKSLACLAKGGRLVTCGATSGPGANLDLRFLFSRQFSILGSYMGGRRELWEVLRLVETGRVRPVVDSVFPLPEAAAAQERMLSRKIFGKVVLTP</sequence>
<dbReference type="InterPro" id="IPR036291">
    <property type="entry name" value="NAD(P)-bd_dom_sf"/>
</dbReference>
<comment type="caution">
    <text evidence="3">The sequence shown here is derived from an EMBL/GenBank/DDBJ whole genome shotgun (WGS) entry which is preliminary data.</text>
</comment>
<keyword evidence="1" id="KW-0521">NADP</keyword>
<dbReference type="EMBL" id="JACPRF010000235">
    <property type="protein sequence ID" value="MBI2876779.1"/>
    <property type="molecule type" value="Genomic_DNA"/>
</dbReference>
<proteinExistence type="predicted"/>
<dbReference type="Pfam" id="PF08240">
    <property type="entry name" value="ADH_N"/>
    <property type="match status" value="1"/>
</dbReference>
<dbReference type="Gene3D" id="3.40.50.720">
    <property type="entry name" value="NAD(P)-binding Rossmann-like Domain"/>
    <property type="match status" value="1"/>
</dbReference>
<dbReference type="CDD" id="cd08266">
    <property type="entry name" value="Zn_ADH_like1"/>
    <property type="match status" value="1"/>
</dbReference>
<reference evidence="3" key="1">
    <citation type="submission" date="2020-07" db="EMBL/GenBank/DDBJ databases">
        <title>Huge and variable diversity of episymbiotic CPR bacteria and DPANN archaea in groundwater ecosystems.</title>
        <authorList>
            <person name="He C.Y."/>
            <person name="Keren R."/>
            <person name="Whittaker M."/>
            <person name="Farag I.F."/>
            <person name="Doudna J."/>
            <person name="Cate J.H.D."/>
            <person name="Banfield J.F."/>
        </authorList>
    </citation>
    <scope>NUCLEOTIDE SEQUENCE</scope>
    <source>
        <strain evidence="3">NC_groundwater_672_Ag_B-0.1um_62_36</strain>
    </source>
</reference>
<dbReference type="Gene3D" id="3.90.180.10">
    <property type="entry name" value="Medium-chain alcohol dehydrogenases, catalytic domain"/>
    <property type="match status" value="1"/>
</dbReference>
<dbReference type="SMART" id="SM00829">
    <property type="entry name" value="PKS_ER"/>
    <property type="match status" value="1"/>
</dbReference>
<dbReference type="InterPro" id="IPR011032">
    <property type="entry name" value="GroES-like_sf"/>
</dbReference>
<dbReference type="SUPFAM" id="SSF51735">
    <property type="entry name" value="NAD(P)-binding Rossmann-fold domains"/>
    <property type="match status" value="1"/>
</dbReference>
<dbReference type="InterPro" id="IPR013149">
    <property type="entry name" value="ADH-like_C"/>
</dbReference>
<name>A0A932FYT1_UNCTE</name>
<dbReference type="InterPro" id="IPR020843">
    <property type="entry name" value="ER"/>
</dbReference>
<evidence type="ECO:0000256" key="1">
    <source>
        <dbReference type="ARBA" id="ARBA00022857"/>
    </source>
</evidence>
<evidence type="ECO:0000313" key="3">
    <source>
        <dbReference type="EMBL" id="MBI2876779.1"/>
    </source>
</evidence>
<evidence type="ECO:0000259" key="2">
    <source>
        <dbReference type="SMART" id="SM00829"/>
    </source>
</evidence>
<dbReference type="Proteomes" id="UP000769766">
    <property type="component" value="Unassembled WGS sequence"/>
</dbReference>